<comment type="caution">
    <text evidence="1">The sequence shown here is derived from an EMBL/GenBank/DDBJ whole genome shotgun (WGS) entry which is preliminary data.</text>
</comment>
<dbReference type="EMBL" id="CAGS01000005">
    <property type="protein sequence ID" value="CCF82337.1"/>
    <property type="molecule type" value="Genomic_DNA"/>
</dbReference>
<protein>
    <submittedName>
        <fullName evidence="1">Uncharacterized protein</fullName>
    </submittedName>
</protein>
<dbReference type="Proteomes" id="UP000004221">
    <property type="component" value="Unassembled WGS sequence"/>
</dbReference>
<accession>I4ECC5</accession>
<evidence type="ECO:0000313" key="1">
    <source>
        <dbReference type="EMBL" id="CCF82337.1"/>
    </source>
</evidence>
<gene>
    <name evidence="1" type="ORF">NITHO_1020017</name>
</gene>
<reference evidence="1 2" key="1">
    <citation type="journal article" date="2012" name="ISME J.">
        <title>Nitrification expanded: discovery, physiology and genomics of a nitrite-oxidizing bacterium from the phylum Chloroflexi.</title>
        <authorList>
            <person name="Sorokin D.Y."/>
            <person name="Lucker S."/>
            <person name="Vejmelkova D."/>
            <person name="Kostrikina N.A."/>
            <person name="Kleerebezem R."/>
            <person name="Rijpstra W.I."/>
            <person name="Damste J.S."/>
            <person name="Le Paslier D."/>
            <person name="Muyzer G."/>
            <person name="Wagner M."/>
            <person name="van Loosdrecht M.C."/>
            <person name="Daims H."/>
        </authorList>
    </citation>
    <scope>NUCLEOTIDE SEQUENCE [LARGE SCALE GENOMIC DNA]</scope>
    <source>
        <strain evidence="2">none</strain>
    </source>
</reference>
<name>I4ECC5_9BACT</name>
<evidence type="ECO:0000313" key="2">
    <source>
        <dbReference type="Proteomes" id="UP000004221"/>
    </source>
</evidence>
<organism evidence="1 2">
    <name type="scientific">Nitrolancea hollandica Lb</name>
    <dbReference type="NCBI Taxonomy" id="1129897"/>
    <lineage>
        <taxon>Bacteria</taxon>
        <taxon>Pseudomonadati</taxon>
        <taxon>Thermomicrobiota</taxon>
        <taxon>Thermomicrobia</taxon>
        <taxon>Sphaerobacterales</taxon>
        <taxon>Sphaerobacterineae</taxon>
        <taxon>Sphaerobacteraceae</taxon>
        <taxon>Nitrolancea</taxon>
    </lineage>
</organism>
<proteinExistence type="predicted"/>
<keyword evidence="2" id="KW-1185">Reference proteome</keyword>
<sequence>MRVGQRLPNPSELRVQAVFEHAMIQNHLTHPFQLIKRIIDYLLSGVKRP</sequence>
<dbReference type="AlphaFoldDB" id="I4ECC5"/>